<feature type="region of interest" description="Disordered" evidence="5">
    <location>
        <begin position="237"/>
        <end position="293"/>
    </location>
</feature>
<keyword evidence="6" id="KW-0472">Membrane</keyword>
<evidence type="ECO:0000256" key="6">
    <source>
        <dbReference type="SAM" id="Phobius"/>
    </source>
</evidence>
<feature type="domain" description="WxxW" evidence="7">
    <location>
        <begin position="133"/>
        <end position="232"/>
    </location>
</feature>
<proteinExistence type="predicted"/>
<keyword evidence="6" id="KW-0812">Transmembrane</keyword>
<keyword evidence="2" id="KW-0964">Secreted</keyword>
<dbReference type="OMA" id="NTEDPSN"/>
<evidence type="ECO:0000256" key="1">
    <source>
        <dbReference type="ARBA" id="ARBA00004613"/>
    </source>
</evidence>
<dbReference type="InterPro" id="IPR025155">
    <property type="entry name" value="WxxW_domain"/>
</dbReference>
<sequence length="360" mass="41061">MDRPAKVIRMQTQRKLFLDSLTQENIDHIWLKCLIRVHYEARFSVRFMYTNDYRNGPFQEMTPDVFKMRTYHNRASNRAHPIVEVQILGRYDGKALPLYYTCDTVSDSKVSGYGYEITRIQYTTNIVEPTYYWTKFFDEGPPVDGEESETKESHKALAIADGYDLFCDSPVYAECRLKATVSSTASVPWYDATPTFVPQYDFPCNRNGIRCTSQVDKDTNQTCPDLEVRYACCTPSEDLTEAPPPTQSNSEQPSIVREPSDSVQEEPSTTPPTGHDQQATRATRAPGTNKDTKEPFQKVIKNNLNWIYPVAIVVFGAGIPVIISCYFLWRKKTPEEIEEEILAAEKKEAAKRPTSARGKP</sequence>
<reference evidence="9" key="1">
    <citation type="submission" date="2015-02" db="EMBL/GenBank/DDBJ databases">
        <title>Genome sequencing for Strongylocentrotus purpuratus.</title>
        <authorList>
            <person name="Murali S."/>
            <person name="Liu Y."/>
            <person name="Vee V."/>
            <person name="English A."/>
            <person name="Wang M."/>
            <person name="Skinner E."/>
            <person name="Han Y."/>
            <person name="Muzny D.M."/>
            <person name="Worley K.C."/>
            <person name="Gibbs R.A."/>
        </authorList>
    </citation>
    <scope>NUCLEOTIDE SEQUENCE</scope>
</reference>
<evidence type="ECO:0000256" key="3">
    <source>
        <dbReference type="ARBA" id="ARBA00022729"/>
    </source>
</evidence>
<keyword evidence="3" id="KW-0732">Signal</keyword>
<feature type="compositionally biased region" description="Polar residues" evidence="5">
    <location>
        <begin position="261"/>
        <end position="281"/>
    </location>
</feature>
<name>A0A7M7NMC8_STRPU</name>
<evidence type="ECO:0000259" key="7">
    <source>
        <dbReference type="Pfam" id="PF13330"/>
    </source>
</evidence>
<dbReference type="RefSeq" id="XP_030838622.1">
    <property type="nucleotide sequence ID" value="XM_030982762.1"/>
</dbReference>
<dbReference type="EnsemblMetazoa" id="XM_030982762">
    <property type="protein sequence ID" value="XP_030838622"/>
    <property type="gene ID" value="LOC105439448"/>
</dbReference>
<dbReference type="InParanoid" id="A0A7M7NMC8"/>
<evidence type="ECO:0000256" key="2">
    <source>
        <dbReference type="ARBA" id="ARBA00022525"/>
    </source>
</evidence>
<keyword evidence="4" id="KW-0325">Glycoprotein</keyword>
<dbReference type="OrthoDB" id="6049857at2759"/>
<accession>A0A7M7NMC8</accession>
<dbReference type="KEGG" id="spu:105439448"/>
<feature type="transmembrane region" description="Helical" evidence="6">
    <location>
        <begin position="306"/>
        <end position="329"/>
    </location>
</feature>
<dbReference type="Proteomes" id="UP000007110">
    <property type="component" value="Unassembled WGS sequence"/>
</dbReference>
<keyword evidence="6" id="KW-1133">Transmembrane helix</keyword>
<dbReference type="GeneID" id="105439448"/>
<comment type="subcellular location">
    <subcellularLocation>
        <location evidence="1">Secreted</location>
    </subcellularLocation>
</comment>
<keyword evidence="9" id="KW-1185">Reference proteome</keyword>
<dbReference type="AlphaFoldDB" id="A0A7M7NMC8"/>
<evidence type="ECO:0000313" key="9">
    <source>
        <dbReference type="Proteomes" id="UP000007110"/>
    </source>
</evidence>
<organism evidence="8 9">
    <name type="scientific">Strongylocentrotus purpuratus</name>
    <name type="common">Purple sea urchin</name>
    <dbReference type="NCBI Taxonomy" id="7668"/>
    <lineage>
        <taxon>Eukaryota</taxon>
        <taxon>Metazoa</taxon>
        <taxon>Echinodermata</taxon>
        <taxon>Eleutherozoa</taxon>
        <taxon>Echinozoa</taxon>
        <taxon>Echinoidea</taxon>
        <taxon>Euechinoidea</taxon>
        <taxon>Echinacea</taxon>
        <taxon>Camarodonta</taxon>
        <taxon>Echinidea</taxon>
        <taxon>Strongylocentrotidae</taxon>
        <taxon>Strongylocentrotus</taxon>
    </lineage>
</organism>
<evidence type="ECO:0000313" key="8">
    <source>
        <dbReference type="EnsemblMetazoa" id="XP_030838622"/>
    </source>
</evidence>
<protein>
    <recommendedName>
        <fullName evidence="7">WxxW domain-containing protein</fullName>
    </recommendedName>
</protein>
<evidence type="ECO:0000256" key="5">
    <source>
        <dbReference type="SAM" id="MobiDB-lite"/>
    </source>
</evidence>
<evidence type="ECO:0000256" key="4">
    <source>
        <dbReference type="ARBA" id="ARBA00023180"/>
    </source>
</evidence>
<reference evidence="8" key="2">
    <citation type="submission" date="2021-01" db="UniProtKB">
        <authorList>
            <consortium name="EnsemblMetazoa"/>
        </authorList>
    </citation>
    <scope>IDENTIFICATION</scope>
</reference>
<dbReference type="Pfam" id="PF13330">
    <property type="entry name" value="Mucin2_WxxW"/>
    <property type="match status" value="1"/>
</dbReference>
<dbReference type="GO" id="GO:0005576">
    <property type="term" value="C:extracellular region"/>
    <property type="evidence" value="ECO:0007669"/>
    <property type="project" value="UniProtKB-SubCell"/>
</dbReference>